<feature type="domain" description="Protein FecR C-terminal" evidence="2">
    <location>
        <begin position="312"/>
        <end position="377"/>
    </location>
</feature>
<dbReference type="RefSeq" id="WP_014799341.1">
    <property type="nucleotide sequence ID" value="NC_018018.1"/>
</dbReference>
<evidence type="ECO:0000259" key="1">
    <source>
        <dbReference type="Pfam" id="PF04773"/>
    </source>
</evidence>
<dbReference type="InterPro" id="IPR012373">
    <property type="entry name" value="Ferrdict_sens_TM"/>
</dbReference>
<sequence>MNNNEIKLTNQQIEYIARYISKEPSELSEIQKIQVEKWRKEIPFFEKEFQNYSKIWKESNHFGQKLGKDYSPNVEKGWQKLSQQIKEYEATKTVEKEWVKPAVIAQKTTKSISISKSIFKEIGKIAAILIVGLGLGWWINSTQNTSDSLANSKQIIVHQHSDTPLILPDGSKIWLNKNATISYNSDFGKFEHFNQKRTLKLNGEAFFDIARDEKHPFMIDVEGKAEVEVLGTSFNINPNNEKVEVTVASGKVNFKNTSSSKKDNQKQNSILLTKGEKGILYDKTKNRPDSLPSLVHFEKNDDVNYLAWLNHRLVFENMQMQEVVSKVENYYNVRLKLENSNLKECRFTGTFDQTPLNDVLETLSFGANLQIKKSDSTTYLLSGSGCR</sequence>
<gene>
    <name evidence="3" type="ordered locus">Fleli_3599</name>
</gene>
<dbReference type="AlphaFoldDB" id="I4APN2"/>
<proteinExistence type="predicted"/>
<reference evidence="4" key="1">
    <citation type="submission" date="2012-06" db="EMBL/GenBank/DDBJ databases">
        <title>The complete genome of Flexibacter litoralis DSM 6794.</title>
        <authorList>
            <person name="Lucas S."/>
            <person name="Copeland A."/>
            <person name="Lapidus A."/>
            <person name="Glavina del Rio T."/>
            <person name="Dalin E."/>
            <person name="Tice H."/>
            <person name="Bruce D."/>
            <person name="Goodwin L."/>
            <person name="Pitluck S."/>
            <person name="Peters L."/>
            <person name="Ovchinnikova G."/>
            <person name="Lu M."/>
            <person name="Kyrpides N."/>
            <person name="Mavromatis K."/>
            <person name="Ivanova N."/>
            <person name="Brettin T."/>
            <person name="Detter J.C."/>
            <person name="Han C."/>
            <person name="Larimer F."/>
            <person name="Land M."/>
            <person name="Hauser L."/>
            <person name="Markowitz V."/>
            <person name="Cheng J.-F."/>
            <person name="Hugenholtz P."/>
            <person name="Woyke T."/>
            <person name="Wu D."/>
            <person name="Spring S."/>
            <person name="Lang E."/>
            <person name="Kopitz M."/>
            <person name="Brambilla E."/>
            <person name="Klenk H.-P."/>
            <person name="Eisen J.A."/>
        </authorList>
    </citation>
    <scope>NUCLEOTIDE SEQUENCE [LARGE SCALE GENOMIC DNA]</scope>
    <source>
        <strain evidence="4">ATCC 23117 / DSM 6794 / NBRC 15988 / NCIMB 1366 / Sio-4</strain>
    </source>
</reference>
<dbReference type="Gene3D" id="3.55.50.30">
    <property type="match status" value="1"/>
</dbReference>
<protein>
    <submittedName>
        <fullName evidence="3">Fe2+-dicitrate sensor, membrane component</fullName>
    </submittedName>
</protein>
<accession>I4APN2</accession>
<dbReference type="Proteomes" id="UP000006054">
    <property type="component" value="Chromosome"/>
</dbReference>
<dbReference type="GO" id="GO:0016989">
    <property type="term" value="F:sigma factor antagonist activity"/>
    <property type="evidence" value="ECO:0007669"/>
    <property type="project" value="TreeGrafter"/>
</dbReference>
<dbReference type="PANTHER" id="PTHR30273:SF2">
    <property type="entry name" value="PROTEIN FECR"/>
    <property type="match status" value="1"/>
</dbReference>
<keyword evidence="4" id="KW-1185">Reference proteome</keyword>
<evidence type="ECO:0000313" key="4">
    <source>
        <dbReference type="Proteomes" id="UP000006054"/>
    </source>
</evidence>
<evidence type="ECO:0000313" key="3">
    <source>
        <dbReference type="EMBL" id="AFM05917.1"/>
    </source>
</evidence>
<dbReference type="HOGENOM" id="CLU_050192_2_2_10"/>
<dbReference type="Pfam" id="PF04773">
    <property type="entry name" value="FecR"/>
    <property type="match status" value="1"/>
</dbReference>
<dbReference type="Gene3D" id="2.60.120.1440">
    <property type="match status" value="1"/>
</dbReference>
<dbReference type="EMBL" id="CP003345">
    <property type="protein sequence ID" value="AFM05917.1"/>
    <property type="molecule type" value="Genomic_DNA"/>
</dbReference>
<dbReference type="PATRIC" id="fig|880071.3.peg.3605"/>
<name>I4APN2_BERLS</name>
<feature type="domain" description="FecR protein" evidence="1">
    <location>
        <begin position="159"/>
        <end position="253"/>
    </location>
</feature>
<dbReference type="STRING" id="880071.Fleli_3599"/>
<dbReference type="InterPro" id="IPR032508">
    <property type="entry name" value="FecR_C"/>
</dbReference>
<dbReference type="InterPro" id="IPR006860">
    <property type="entry name" value="FecR"/>
</dbReference>
<organism evidence="3 4">
    <name type="scientific">Bernardetia litoralis (strain ATCC 23117 / DSM 6794 / NBRC 15988 / NCIMB 1366 / Fx l1 / Sio-4)</name>
    <name type="common">Flexibacter litoralis</name>
    <dbReference type="NCBI Taxonomy" id="880071"/>
    <lineage>
        <taxon>Bacteria</taxon>
        <taxon>Pseudomonadati</taxon>
        <taxon>Bacteroidota</taxon>
        <taxon>Cytophagia</taxon>
        <taxon>Cytophagales</taxon>
        <taxon>Bernardetiaceae</taxon>
        <taxon>Bernardetia</taxon>
    </lineage>
</organism>
<dbReference type="eggNOG" id="COG3712">
    <property type="taxonomic scope" value="Bacteria"/>
</dbReference>
<dbReference type="OrthoDB" id="1452822at2"/>
<evidence type="ECO:0000259" key="2">
    <source>
        <dbReference type="Pfam" id="PF16344"/>
    </source>
</evidence>
<dbReference type="Pfam" id="PF16344">
    <property type="entry name" value="FecR_C"/>
    <property type="match status" value="1"/>
</dbReference>
<dbReference type="KEGG" id="fli:Fleli_3599"/>
<dbReference type="PANTHER" id="PTHR30273">
    <property type="entry name" value="PERIPLASMIC SIGNAL SENSOR AND SIGMA FACTOR ACTIVATOR FECR-RELATED"/>
    <property type="match status" value="1"/>
</dbReference>